<sequence>MAEGSILRALASAERSLRAMTALGLPLPLPDDDRGGDARYDLYLVEGALPPFTVPDGIATGGAWDHTSAFTVLPPPDPAAGCEFDAAVTRALAHASVLRLDAGAEPSAIGMASTELAATIVDCGLVDAAAVDDFQRAPERSLTTLASPDEPTGAFLFARFLDETYGTGVAPGVLWGLLAVAGQRTEASALHFANEPDLFDALRSNARAREKPFEDLLLDFAVDRAFVGSRSDGGHLVDVERFGDFGRVRFEWAIAYDTLPRRLAPFRPIEATGMTYLWLDLQGAPEDAEITFAADWELGVFFHWTLVKIDRAGAEVGRATIAGINGATHADRTIRDLRGLAGLMVVGVNVGSIDRSHPFDPDEGPELPRAYTVTLYK</sequence>
<name>A0ABT5F3Y3_9BACT</name>
<protein>
    <submittedName>
        <fullName evidence="1">Uncharacterized protein</fullName>
    </submittedName>
</protein>
<comment type="caution">
    <text evidence="1">The sequence shown here is derived from an EMBL/GenBank/DDBJ whole genome shotgun (WGS) entry which is preliminary data.</text>
</comment>
<organism evidence="1 2">
    <name type="scientific">Polyangium mundeleinium</name>
    <dbReference type="NCBI Taxonomy" id="2995306"/>
    <lineage>
        <taxon>Bacteria</taxon>
        <taxon>Pseudomonadati</taxon>
        <taxon>Myxococcota</taxon>
        <taxon>Polyangia</taxon>
        <taxon>Polyangiales</taxon>
        <taxon>Polyangiaceae</taxon>
        <taxon>Polyangium</taxon>
    </lineage>
</organism>
<dbReference type="EMBL" id="JAQNDO010000001">
    <property type="protein sequence ID" value="MDC0748821.1"/>
    <property type="molecule type" value="Genomic_DNA"/>
</dbReference>
<keyword evidence="2" id="KW-1185">Reference proteome</keyword>
<evidence type="ECO:0000313" key="2">
    <source>
        <dbReference type="Proteomes" id="UP001221411"/>
    </source>
</evidence>
<dbReference type="Proteomes" id="UP001221411">
    <property type="component" value="Unassembled WGS sequence"/>
</dbReference>
<proteinExistence type="predicted"/>
<accession>A0ABT5F3Y3</accession>
<evidence type="ECO:0000313" key="1">
    <source>
        <dbReference type="EMBL" id="MDC0748821.1"/>
    </source>
</evidence>
<reference evidence="1 2" key="1">
    <citation type="submission" date="2022-11" db="EMBL/GenBank/DDBJ databases">
        <title>Minimal conservation of predation-associated metabolite biosynthetic gene clusters underscores biosynthetic potential of Myxococcota including descriptions for ten novel species: Archangium lansinium sp. nov., Myxococcus landrumus sp. nov., Nannocystis bai.</title>
        <authorList>
            <person name="Ahearne A."/>
            <person name="Stevens C."/>
            <person name="Dowd S."/>
        </authorList>
    </citation>
    <scope>NUCLEOTIDE SEQUENCE [LARGE SCALE GENOMIC DNA]</scope>
    <source>
        <strain evidence="1 2">RJM3</strain>
    </source>
</reference>
<gene>
    <name evidence="1" type="ORF">POL67_46270</name>
</gene>
<dbReference type="RefSeq" id="WP_271927978.1">
    <property type="nucleotide sequence ID" value="NZ_JAQNDO010000001.1"/>
</dbReference>